<dbReference type="InterPro" id="IPR036869">
    <property type="entry name" value="J_dom_sf"/>
</dbReference>
<dbReference type="Pfam" id="PF09320">
    <property type="entry name" value="DUF1977"/>
    <property type="match status" value="1"/>
</dbReference>
<dbReference type="Gene3D" id="1.10.287.110">
    <property type="entry name" value="DnaJ domain"/>
    <property type="match status" value="1"/>
</dbReference>
<dbReference type="InParanoid" id="A0A1U7RK14"/>
<comment type="subcellular location">
    <subcellularLocation>
        <location evidence="1">Endoplasmic reticulum membrane</location>
        <topology evidence="1">Single-pass membrane protein</topology>
    </subcellularLocation>
</comment>
<dbReference type="GeneID" id="102373863"/>
<dbReference type="GO" id="GO:0030544">
    <property type="term" value="F:Hsp70 protein binding"/>
    <property type="evidence" value="ECO:0007669"/>
    <property type="project" value="TreeGrafter"/>
</dbReference>
<dbReference type="KEGG" id="asn:102373863"/>
<feature type="domain" description="J" evidence="9">
    <location>
        <begin position="134"/>
        <end position="198"/>
    </location>
</feature>
<dbReference type="InterPro" id="IPR001623">
    <property type="entry name" value="DnaJ_domain"/>
</dbReference>
<evidence type="ECO:0000313" key="10">
    <source>
        <dbReference type="Proteomes" id="UP000189705"/>
    </source>
</evidence>
<keyword evidence="3" id="KW-0256">Endoplasmic reticulum</keyword>
<evidence type="ECO:0000256" key="5">
    <source>
        <dbReference type="ARBA" id="ARBA00023136"/>
    </source>
</evidence>
<feature type="region of interest" description="Disordered" evidence="7">
    <location>
        <begin position="83"/>
        <end position="113"/>
    </location>
</feature>
<dbReference type="InterPro" id="IPR018253">
    <property type="entry name" value="DnaJ_domain_CS"/>
</dbReference>
<dbReference type="SMART" id="SM00271">
    <property type="entry name" value="DnaJ"/>
    <property type="match status" value="1"/>
</dbReference>
<dbReference type="Proteomes" id="UP000189705">
    <property type="component" value="Unplaced"/>
</dbReference>
<evidence type="ECO:0000313" key="11">
    <source>
        <dbReference type="RefSeq" id="XP_006015801.1"/>
    </source>
</evidence>
<dbReference type="PROSITE" id="PS00636">
    <property type="entry name" value="DNAJ_1"/>
    <property type="match status" value="1"/>
</dbReference>
<dbReference type="PANTHER" id="PTHR43908:SF2">
    <property type="entry name" value="DNAJ HOMOLOG SUBFAMILY C MEMBER 18"/>
    <property type="match status" value="1"/>
</dbReference>
<dbReference type="AlphaFoldDB" id="A0A1U7RK14"/>
<reference evidence="11" key="1">
    <citation type="submission" date="2025-08" db="UniProtKB">
        <authorList>
            <consortium name="RefSeq"/>
        </authorList>
    </citation>
    <scope>IDENTIFICATION</scope>
</reference>
<keyword evidence="2 8" id="KW-0812">Transmembrane</keyword>
<evidence type="ECO:0000256" key="7">
    <source>
        <dbReference type="SAM" id="MobiDB-lite"/>
    </source>
</evidence>
<evidence type="ECO:0000256" key="8">
    <source>
        <dbReference type="SAM" id="Phobius"/>
    </source>
</evidence>
<keyword evidence="5 8" id="KW-0472">Membrane</keyword>
<dbReference type="eggNOG" id="KOG0714">
    <property type="taxonomic scope" value="Eukaryota"/>
</dbReference>
<feature type="compositionally biased region" description="Basic and acidic residues" evidence="7">
    <location>
        <begin position="92"/>
        <end position="105"/>
    </location>
</feature>
<dbReference type="CTD" id="202052"/>
<feature type="transmembrane region" description="Helical" evidence="8">
    <location>
        <begin position="281"/>
        <end position="302"/>
    </location>
</feature>
<protein>
    <submittedName>
        <fullName evidence="11">DnaJ homolog subfamily C member 18</fullName>
    </submittedName>
</protein>
<dbReference type="FunFam" id="1.10.287.110:FF:000004">
    <property type="entry name" value="DnaJ (Hsp40) homolog, subfamily B, member 14"/>
    <property type="match status" value="1"/>
</dbReference>
<name>A0A1U7RK14_ALLSI</name>
<evidence type="ECO:0000256" key="2">
    <source>
        <dbReference type="ARBA" id="ARBA00022692"/>
    </source>
</evidence>
<dbReference type="Pfam" id="PF00226">
    <property type="entry name" value="DnaJ"/>
    <property type="match status" value="1"/>
</dbReference>
<keyword evidence="10" id="KW-1185">Reference proteome</keyword>
<accession>A0A1U7RK14</accession>
<dbReference type="CDD" id="cd06257">
    <property type="entry name" value="DnaJ"/>
    <property type="match status" value="1"/>
</dbReference>
<dbReference type="PROSITE" id="PS50076">
    <property type="entry name" value="DNAJ_2"/>
    <property type="match status" value="1"/>
</dbReference>
<dbReference type="PANTHER" id="PTHR43908">
    <property type="entry name" value="AT29763P-RELATED"/>
    <property type="match status" value="1"/>
</dbReference>
<evidence type="ECO:0000256" key="6">
    <source>
        <dbReference type="ARBA" id="ARBA00023186"/>
    </source>
</evidence>
<organism evidence="10 11">
    <name type="scientific">Alligator sinensis</name>
    <name type="common">Chinese alligator</name>
    <dbReference type="NCBI Taxonomy" id="38654"/>
    <lineage>
        <taxon>Eukaryota</taxon>
        <taxon>Metazoa</taxon>
        <taxon>Chordata</taxon>
        <taxon>Craniata</taxon>
        <taxon>Vertebrata</taxon>
        <taxon>Euteleostomi</taxon>
        <taxon>Archelosauria</taxon>
        <taxon>Archosauria</taxon>
        <taxon>Crocodylia</taxon>
        <taxon>Alligatoridae</taxon>
        <taxon>Alligatorinae</taxon>
        <taxon>Alligator</taxon>
    </lineage>
</organism>
<evidence type="ECO:0000256" key="4">
    <source>
        <dbReference type="ARBA" id="ARBA00022989"/>
    </source>
</evidence>
<dbReference type="PRINTS" id="PR00625">
    <property type="entry name" value="JDOMAIN"/>
</dbReference>
<dbReference type="InterPro" id="IPR051100">
    <property type="entry name" value="DnaJ_subfamily_B/C"/>
</dbReference>
<proteinExistence type="predicted"/>
<dbReference type="GO" id="GO:0005789">
    <property type="term" value="C:endoplasmic reticulum membrane"/>
    <property type="evidence" value="ECO:0007669"/>
    <property type="project" value="UniProtKB-SubCell"/>
</dbReference>
<dbReference type="OrthoDB" id="552049at2759"/>
<sequence>MNCFAMSQKAKASSLTIVPFYDKLSIILSQDVSNTLGIETFSTGVGLEEEEEEAAAASPEGETMSMCQLYGDCSLLPDDHEWQEEPSTSTYDEAKEVEGQEETRVVDASSTATKTQEHAGPEFVYTFRIKKCRNYYEILGVERDASEEDLKKAYRKLALKFHPDKNRAPGATEAFKAIGNAFAVLSNPEKRLRYDQFGNDEETFSTAHAKHYNYYREFEADITPEEIFNMFFGGHFPTGNIHMFSNVTTDARYYPRRHRTEKAWTQEQEEEENRPQNTYSAFIQLMPVFIIIVVSVITQLMATNPPFSLFYKSSIGHVVGRETQNLQVPYYVDKNFEKNYQGAELQELEKTIEKDYIDYIQTSCWKEKQQKSDLSNLAKLYRDERLKQKAESLKLEHCEKLSNLIGIHKGG</sequence>
<dbReference type="GO" id="GO:0071218">
    <property type="term" value="P:cellular response to misfolded protein"/>
    <property type="evidence" value="ECO:0007669"/>
    <property type="project" value="TreeGrafter"/>
</dbReference>
<evidence type="ECO:0000256" key="1">
    <source>
        <dbReference type="ARBA" id="ARBA00004389"/>
    </source>
</evidence>
<gene>
    <name evidence="11" type="primary">DNAJC18</name>
</gene>
<dbReference type="RefSeq" id="XP_006015801.1">
    <property type="nucleotide sequence ID" value="XM_006015739.3"/>
</dbReference>
<keyword evidence="6" id="KW-0143">Chaperone</keyword>
<keyword evidence="4 8" id="KW-1133">Transmembrane helix</keyword>
<dbReference type="InterPro" id="IPR015399">
    <property type="entry name" value="DUF1977_DnaJ-like"/>
</dbReference>
<evidence type="ECO:0000256" key="3">
    <source>
        <dbReference type="ARBA" id="ARBA00022824"/>
    </source>
</evidence>
<dbReference type="STRING" id="38654.A0A1U7RK14"/>
<evidence type="ECO:0000259" key="9">
    <source>
        <dbReference type="PROSITE" id="PS50076"/>
    </source>
</evidence>
<dbReference type="SUPFAM" id="SSF46565">
    <property type="entry name" value="Chaperone J-domain"/>
    <property type="match status" value="1"/>
</dbReference>
<dbReference type="FunCoup" id="A0A1U7RK14">
    <property type="interactions" value="618"/>
</dbReference>